<feature type="compositionally biased region" description="Polar residues" evidence="1">
    <location>
        <begin position="33"/>
        <end position="43"/>
    </location>
</feature>
<reference evidence="3" key="1">
    <citation type="journal article" date="2019" name="Int. J. Syst. Evol. Microbiol.">
        <title>The Global Catalogue of Microorganisms (GCM) 10K type strain sequencing project: providing services to taxonomists for standard genome sequencing and annotation.</title>
        <authorList>
            <consortium name="The Broad Institute Genomics Platform"/>
            <consortium name="The Broad Institute Genome Sequencing Center for Infectious Disease"/>
            <person name="Wu L."/>
            <person name="Ma J."/>
        </authorList>
    </citation>
    <scope>NUCLEOTIDE SEQUENCE [LARGE SCALE GENOMIC DNA]</scope>
    <source>
        <strain evidence="3">JCM 17986</strain>
    </source>
</reference>
<sequence>MWDTSGLRCSVGHFTAVVHIARSADNAAPMSKPSRSSDVSTTIPPHRGLRAAVRVHRLDL</sequence>
<organism evidence="2 3">
    <name type="scientific">Yinghuangia aomiensis</name>
    <dbReference type="NCBI Taxonomy" id="676205"/>
    <lineage>
        <taxon>Bacteria</taxon>
        <taxon>Bacillati</taxon>
        <taxon>Actinomycetota</taxon>
        <taxon>Actinomycetes</taxon>
        <taxon>Kitasatosporales</taxon>
        <taxon>Streptomycetaceae</taxon>
        <taxon>Yinghuangia</taxon>
    </lineage>
</organism>
<protein>
    <submittedName>
        <fullName evidence="2">Uncharacterized protein</fullName>
    </submittedName>
</protein>
<feature type="region of interest" description="Disordered" evidence="1">
    <location>
        <begin position="25"/>
        <end position="44"/>
    </location>
</feature>
<dbReference type="Proteomes" id="UP001500466">
    <property type="component" value="Unassembled WGS sequence"/>
</dbReference>
<keyword evidence="3" id="KW-1185">Reference proteome</keyword>
<comment type="caution">
    <text evidence="2">The sequence shown here is derived from an EMBL/GenBank/DDBJ whole genome shotgun (WGS) entry which is preliminary data.</text>
</comment>
<name>A0ABP9IFM4_9ACTN</name>
<accession>A0ABP9IFM4</accession>
<proteinExistence type="predicted"/>
<evidence type="ECO:0000313" key="3">
    <source>
        <dbReference type="Proteomes" id="UP001500466"/>
    </source>
</evidence>
<gene>
    <name evidence="2" type="ORF">GCM10023205_82560</name>
</gene>
<dbReference type="EMBL" id="BAABHS010000063">
    <property type="protein sequence ID" value="GAA4996783.1"/>
    <property type="molecule type" value="Genomic_DNA"/>
</dbReference>
<evidence type="ECO:0000313" key="2">
    <source>
        <dbReference type="EMBL" id="GAA4996783.1"/>
    </source>
</evidence>
<evidence type="ECO:0000256" key="1">
    <source>
        <dbReference type="SAM" id="MobiDB-lite"/>
    </source>
</evidence>